<sequence length="194" mass="20205">MDEVLAIIKIFGGNYAPTNFMFCQGQLLAINSNEVLYAIIGNTYGGNGVTTFQLPDLRGRTPIGQGQGPGLTNRTLGERSGAETVTLLLNQMPAHTHGVMNVSAKLPVSSATGTSNIPGDNKVLASIPRVGSGPTARPVLAYAEAGATADTYLQGGSVQATVNTTGGNQPHNNMQPYLTLNFIICTVGLFPSRA</sequence>
<dbReference type="InterPro" id="IPR037053">
    <property type="entry name" value="Phage_tail_collar_dom_sf"/>
</dbReference>
<dbReference type="SUPFAM" id="SSF88874">
    <property type="entry name" value="Receptor-binding domain of short tail fibre protein gp12"/>
    <property type="match status" value="1"/>
</dbReference>
<dbReference type="Gene3D" id="3.90.1340.10">
    <property type="entry name" value="Phage tail collar domain"/>
    <property type="match status" value="1"/>
</dbReference>
<evidence type="ECO:0000313" key="2">
    <source>
        <dbReference type="EMBL" id="ATL48362.1"/>
    </source>
</evidence>
<keyword evidence="3" id="KW-1185">Reference proteome</keyword>
<dbReference type="AlphaFoldDB" id="A0A291QWV3"/>
<evidence type="ECO:0000259" key="1">
    <source>
        <dbReference type="Pfam" id="PF07484"/>
    </source>
</evidence>
<accession>A0A291QWV3</accession>
<dbReference type="Proteomes" id="UP000220133">
    <property type="component" value="Chromosome"/>
</dbReference>
<dbReference type="InterPro" id="IPR011083">
    <property type="entry name" value="Phage_tail_collar_dom"/>
</dbReference>
<dbReference type="RefSeq" id="WP_098194736.1">
    <property type="nucleotide sequence ID" value="NZ_CP023777.1"/>
</dbReference>
<proteinExistence type="predicted"/>
<feature type="domain" description="Phage tail collar" evidence="1">
    <location>
        <begin position="7"/>
        <end position="62"/>
    </location>
</feature>
<reference evidence="2 3" key="1">
    <citation type="submission" date="2017-10" db="EMBL/GenBank/DDBJ databases">
        <title>Paenichitinophaga pekingensis gen. nov., sp. nov., isolated from activated sludge.</title>
        <authorList>
            <person name="Jin D."/>
            <person name="Kong X."/>
            <person name="Deng Y."/>
            <person name="Bai Z."/>
        </authorList>
    </citation>
    <scope>NUCLEOTIDE SEQUENCE [LARGE SCALE GENOMIC DNA]</scope>
    <source>
        <strain evidence="2 3">13</strain>
    </source>
</reference>
<dbReference type="OrthoDB" id="9810174at2"/>
<dbReference type="EMBL" id="CP023777">
    <property type="protein sequence ID" value="ATL48362.1"/>
    <property type="molecule type" value="Genomic_DNA"/>
</dbReference>
<dbReference type="Pfam" id="PF07484">
    <property type="entry name" value="Collar"/>
    <property type="match status" value="1"/>
</dbReference>
<evidence type="ECO:0000313" key="3">
    <source>
        <dbReference type="Proteomes" id="UP000220133"/>
    </source>
</evidence>
<gene>
    <name evidence="2" type="ORF">COR50_14995</name>
</gene>
<organism evidence="2 3">
    <name type="scientific">Chitinophaga caeni</name>
    <dbReference type="NCBI Taxonomy" id="2029983"/>
    <lineage>
        <taxon>Bacteria</taxon>
        <taxon>Pseudomonadati</taxon>
        <taxon>Bacteroidota</taxon>
        <taxon>Chitinophagia</taxon>
        <taxon>Chitinophagales</taxon>
        <taxon>Chitinophagaceae</taxon>
        <taxon>Chitinophaga</taxon>
    </lineage>
</organism>
<dbReference type="KEGG" id="cbae:COR50_14995"/>
<name>A0A291QWV3_9BACT</name>
<protein>
    <submittedName>
        <fullName evidence="2">Phage tail protein</fullName>
    </submittedName>
</protein>